<dbReference type="OrthoDB" id="5598844at2759"/>
<evidence type="ECO:0000256" key="1">
    <source>
        <dbReference type="SAM" id="MobiDB-lite"/>
    </source>
</evidence>
<dbReference type="InterPro" id="IPR013933">
    <property type="entry name" value="CRC_Rsc7/Swp82"/>
</dbReference>
<dbReference type="Pfam" id="PF08624">
    <property type="entry name" value="CRC_subunit"/>
    <property type="match status" value="1"/>
</dbReference>
<dbReference type="EMBL" id="SNSC02000009">
    <property type="protein sequence ID" value="TID21689.1"/>
    <property type="molecule type" value="Genomic_DNA"/>
</dbReference>
<feature type="compositionally biased region" description="Polar residues" evidence="1">
    <location>
        <begin position="424"/>
        <end position="441"/>
    </location>
</feature>
<feature type="compositionally biased region" description="Polar residues" evidence="1">
    <location>
        <begin position="96"/>
        <end position="136"/>
    </location>
</feature>
<comment type="caution">
    <text evidence="2">The sequence shown here is derived from an EMBL/GenBank/DDBJ whole genome shotgun (WGS) entry which is preliminary data.</text>
</comment>
<feature type="compositionally biased region" description="Low complexity" evidence="1">
    <location>
        <begin position="546"/>
        <end position="559"/>
    </location>
</feature>
<name>A0A4Z1PIM9_9PEZI</name>
<gene>
    <name evidence="2" type="ORF">E6O75_ATG05084</name>
</gene>
<evidence type="ECO:0000313" key="2">
    <source>
        <dbReference type="EMBL" id="TID21689.1"/>
    </source>
</evidence>
<sequence length="649" mass="71592">MYSAKSHHSTSQSLNGSSDMDNTINPAALGLSSAPVQPPNSSTSNLTQSSPRGVKRSRSPELQGDSFGYDRTDDDDLTKPRKRGRPPKSKPLESPVSATHSIPSSAHQPVQTPQLPTQSLPRQSPSQGSPVKTPTKTAVVKALPTVRDHTTDQLNPEGDEYIPREFDESGEKKIAANGRLQNGREYKCRTFFVPNRGDKLFMLATECARVLSYRDSYLLFNKNRSLYKIIANQTEKDDLIQQEILPYSYRSRQIAIVTAKSMFRQFGSRVIQGGRRVRDDYWEAKARKQGFTEEDAAGEKRPGAQKAREAAAAAETAHVASLALPQGQIIYSSVTEGHIPSSALASQSPYEEMRPDYSSVQRPRQEVTGQAYQDRIAPSAPTEILTHAQQTAEYNRSLVQQRNSRARFLDDIWQKPHEPAVPAGSTQIPGESVPASSQAVQSPRIPTASASHPGQHSVMSHSQQGIQQMIGHQYPQQPGPQSLIAQSPVRPMSTQVPGSQLHQRSPGMVAHPQQNAYAYQQQNQMWQQAQPSPMGQQQHPSMQYGQHMPSQSPHMQPSPMHAPPQLHHSSSTGSMQGTPIGYSGLPGMNPPGYPNVQQRQQMYQQASPSPHHYMQQTTAAAQPGMQGWAPPPQQQQQQHGQQPGWQQGF</sequence>
<evidence type="ECO:0000313" key="3">
    <source>
        <dbReference type="Proteomes" id="UP000298493"/>
    </source>
</evidence>
<organism evidence="2 3">
    <name type="scientific">Venturia nashicola</name>
    <dbReference type="NCBI Taxonomy" id="86259"/>
    <lineage>
        <taxon>Eukaryota</taxon>
        <taxon>Fungi</taxon>
        <taxon>Dikarya</taxon>
        <taxon>Ascomycota</taxon>
        <taxon>Pezizomycotina</taxon>
        <taxon>Dothideomycetes</taxon>
        <taxon>Pleosporomycetidae</taxon>
        <taxon>Venturiales</taxon>
        <taxon>Venturiaceae</taxon>
        <taxon>Venturia</taxon>
    </lineage>
</organism>
<feature type="compositionally biased region" description="Polar residues" evidence="1">
    <location>
        <begin position="567"/>
        <end position="577"/>
    </location>
</feature>
<accession>A0A4Z1PIM9</accession>
<feature type="region of interest" description="Disordered" evidence="1">
    <location>
        <begin position="416"/>
        <end position="466"/>
    </location>
</feature>
<protein>
    <submittedName>
        <fullName evidence="2">Chromatin-remodelling complex RSC SWI/SNF subunit Rsc7/Swp82</fullName>
    </submittedName>
</protein>
<feature type="compositionally biased region" description="Polar residues" evidence="1">
    <location>
        <begin position="39"/>
        <end position="51"/>
    </location>
</feature>
<dbReference type="Proteomes" id="UP000298493">
    <property type="component" value="Unassembled WGS sequence"/>
</dbReference>
<feature type="compositionally biased region" description="Polar residues" evidence="1">
    <location>
        <begin position="9"/>
        <end position="25"/>
    </location>
</feature>
<feature type="compositionally biased region" description="Polar residues" evidence="1">
    <location>
        <begin position="448"/>
        <end position="466"/>
    </location>
</feature>
<feature type="region of interest" description="Disordered" evidence="1">
    <location>
        <begin position="1"/>
        <end position="138"/>
    </location>
</feature>
<feature type="compositionally biased region" description="Low complexity" evidence="1">
    <location>
        <begin position="619"/>
        <end position="649"/>
    </location>
</feature>
<reference evidence="2 3" key="1">
    <citation type="submission" date="2019-04" db="EMBL/GenBank/DDBJ databases">
        <title>High contiguity whole genome sequence and gene annotation resource for two Venturia nashicola isolates.</title>
        <authorList>
            <person name="Prokchorchik M."/>
            <person name="Won K."/>
            <person name="Lee Y."/>
            <person name="Choi E.D."/>
            <person name="Segonzac C."/>
            <person name="Sohn K.H."/>
        </authorList>
    </citation>
    <scope>NUCLEOTIDE SEQUENCE [LARGE SCALE GENOMIC DNA]</scope>
    <source>
        <strain evidence="2 3">PRI2</strain>
    </source>
</reference>
<dbReference type="AlphaFoldDB" id="A0A4Z1PIM9"/>
<proteinExistence type="predicted"/>
<feature type="compositionally biased region" description="Low complexity" evidence="1">
    <location>
        <begin position="528"/>
        <end position="538"/>
    </location>
</feature>
<dbReference type="STRING" id="86259.A0A4Z1PIM9"/>
<feature type="region of interest" description="Disordered" evidence="1">
    <location>
        <begin position="528"/>
        <end position="649"/>
    </location>
</feature>
<keyword evidence="3" id="KW-1185">Reference proteome</keyword>
<feature type="compositionally biased region" description="Polar residues" evidence="1">
    <location>
        <begin position="595"/>
        <end position="618"/>
    </location>
</feature>